<reference evidence="1 2" key="1">
    <citation type="journal article" date="2021" name="Sci. Rep.">
        <title>The distribution of antibiotic resistance genes in chicken gut microbiota commensals.</title>
        <authorList>
            <person name="Juricova H."/>
            <person name="Matiasovicova J."/>
            <person name="Kubasova T."/>
            <person name="Cejkova D."/>
            <person name="Rychlik I."/>
        </authorList>
    </citation>
    <scope>NUCLEOTIDE SEQUENCE [LARGE SCALE GENOMIC DNA]</scope>
    <source>
        <strain evidence="1 2">An819</strain>
    </source>
</reference>
<dbReference type="EMBL" id="JACJJL010000025">
    <property type="protein sequence ID" value="MBM6662630.1"/>
    <property type="molecule type" value="Genomic_DNA"/>
</dbReference>
<organism evidence="1 2">
    <name type="scientific">Marseilla massiliensis</name>
    <dbReference type="NCBI Taxonomy" id="1841864"/>
    <lineage>
        <taxon>Bacteria</taxon>
        <taxon>Pseudomonadati</taxon>
        <taxon>Bacteroidota</taxon>
        <taxon>Bacteroidia</taxon>
        <taxon>Bacteroidales</taxon>
        <taxon>Prevotellaceae</taxon>
        <taxon>Marseilla</taxon>
    </lineage>
</organism>
<dbReference type="AlphaFoldDB" id="A0A938WQ57"/>
<gene>
    <name evidence="1" type="ORF">H6B30_12850</name>
</gene>
<evidence type="ECO:0000313" key="2">
    <source>
        <dbReference type="Proteomes" id="UP000764045"/>
    </source>
</evidence>
<proteinExistence type="predicted"/>
<sequence>MTREQMKERRTRMRLADGVRAVALVSWMVLTAMSCTTDVELCRMGSHPHSGGVSFSYAFDADEDATDSMFVIANRIVNRRLSAMVVSSATGDGKFLLGGTEASAYTVAAGDSTAAAALSSFDLPVGDYRFMTFNLDTTELKYDDLYRFIARGDTDMGMDEIYVEYRSYDKEEPGLRETLPDWQDYNPYSGYIQPNMRSVLLDTVAAPVSVGRHLSCHFRPVPKTQNIDLYFNIQKKEGAAPFIVDSVMGEISGLPYRIRLVTGDLDISKTYKMMFRMDCVDASGAHIDDTYSASSVRCHGNINVPGLVPGRSADVTTGPGIMQVIIYVHTTNPADPAETLVKKLQGKINLYNTLRDARLIDYTDDMSFVRRTASHGVLNIKANLIIDGETIIENPDNDWGIDSWISCSDIVVDI</sequence>
<dbReference type="RefSeq" id="WP_205111233.1">
    <property type="nucleotide sequence ID" value="NZ_JACJJL010000025.1"/>
</dbReference>
<dbReference type="Proteomes" id="UP000764045">
    <property type="component" value="Unassembled WGS sequence"/>
</dbReference>
<name>A0A938WQ57_9BACT</name>
<keyword evidence="2" id="KW-1185">Reference proteome</keyword>
<comment type="caution">
    <text evidence="1">The sequence shown here is derived from an EMBL/GenBank/DDBJ whole genome shotgun (WGS) entry which is preliminary data.</text>
</comment>
<evidence type="ECO:0000313" key="1">
    <source>
        <dbReference type="EMBL" id="MBM6662630.1"/>
    </source>
</evidence>
<protein>
    <submittedName>
        <fullName evidence="1">Uncharacterized protein</fullName>
    </submittedName>
</protein>
<dbReference type="PROSITE" id="PS51257">
    <property type="entry name" value="PROKAR_LIPOPROTEIN"/>
    <property type="match status" value="1"/>
</dbReference>
<accession>A0A938WQ57</accession>